<keyword evidence="2" id="KW-1185">Reference proteome</keyword>
<comment type="caution">
    <text evidence="1">The sequence shown here is derived from an EMBL/GenBank/DDBJ whole genome shotgun (WGS) entry which is preliminary data.</text>
</comment>
<organism evidence="1 2">
    <name type="scientific">Sabulicella glaciei</name>
    <dbReference type="NCBI Taxonomy" id="2984948"/>
    <lineage>
        <taxon>Bacteria</taxon>
        <taxon>Pseudomonadati</taxon>
        <taxon>Pseudomonadota</taxon>
        <taxon>Alphaproteobacteria</taxon>
        <taxon>Acetobacterales</taxon>
        <taxon>Acetobacteraceae</taxon>
        <taxon>Sabulicella</taxon>
    </lineage>
</organism>
<dbReference type="SUPFAM" id="SSF56300">
    <property type="entry name" value="Metallo-dependent phosphatases"/>
    <property type="match status" value="1"/>
</dbReference>
<name>A0ABT3NPY1_9PROT</name>
<evidence type="ECO:0000313" key="1">
    <source>
        <dbReference type="EMBL" id="MCW8084211.1"/>
    </source>
</evidence>
<sequence length="333" mass="35681">MNGFPVVAARGVLFIGDVHLWSRRPGRRLDEDYAACVLEKLRFALNAAASRDLLPVFLGDMFHAAREADDGLKARLLRLLLAQPRRAWSNVGNHDVSGLALAESDSLSLLLAAGALHAVPQGGAGVVVEGEGRRVGIGFTPHGVEIPDCVAGAFGETMPDATVWVTHHDLAFNSRYPGSTALKPIAGCRLALNGHMHVGCAPVEMGETTWMNPGALTRVSVTEAAHAPCVWELRFSDWGMRRIEVPHRRDAFDLTGKLVQPEAPRRDAAERDAFDSAFASLLESSMMDPVAADDGAFLREMIEARLAAGDVSPAARRIVLGLLEDAAGRGGSR</sequence>
<gene>
    <name evidence="1" type="ORF">OF850_01100</name>
</gene>
<evidence type="ECO:0000313" key="2">
    <source>
        <dbReference type="Proteomes" id="UP001526430"/>
    </source>
</evidence>
<evidence type="ECO:0008006" key="3">
    <source>
        <dbReference type="Google" id="ProtNLM"/>
    </source>
</evidence>
<accession>A0ABT3NPY1</accession>
<dbReference type="Proteomes" id="UP001526430">
    <property type="component" value="Unassembled WGS sequence"/>
</dbReference>
<dbReference type="RefSeq" id="WP_301587818.1">
    <property type="nucleotide sequence ID" value="NZ_JAPFQI010000001.1"/>
</dbReference>
<dbReference type="Gene3D" id="3.60.21.10">
    <property type="match status" value="1"/>
</dbReference>
<dbReference type="InterPro" id="IPR029052">
    <property type="entry name" value="Metallo-depent_PP-like"/>
</dbReference>
<protein>
    <recommendedName>
        <fullName evidence="3">Calcineurin-like phosphoesterase domain-containing protein</fullName>
    </recommendedName>
</protein>
<proteinExistence type="predicted"/>
<dbReference type="EMBL" id="JAPFQI010000001">
    <property type="protein sequence ID" value="MCW8084211.1"/>
    <property type="molecule type" value="Genomic_DNA"/>
</dbReference>
<reference evidence="1 2" key="1">
    <citation type="submission" date="2022-10" db="EMBL/GenBank/DDBJ databases">
        <title>Roseococcus glaciei nov., sp. nov., isolated from glacier.</title>
        <authorList>
            <person name="Liu Q."/>
            <person name="Xin Y.-H."/>
        </authorList>
    </citation>
    <scope>NUCLEOTIDE SEQUENCE [LARGE SCALE GENOMIC DNA]</scope>
    <source>
        <strain evidence="1 2">MDT2-1-1</strain>
    </source>
</reference>